<dbReference type="EMBL" id="MTKT01000548">
    <property type="protein sequence ID" value="OWM90595.1"/>
    <property type="molecule type" value="Genomic_DNA"/>
</dbReference>
<evidence type="ECO:0000313" key="3">
    <source>
        <dbReference type="Proteomes" id="UP000197138"/>
    </source>
</evidence>
<organism evidence="2 3">
    <name type="scientific">Punica granatum</name>
    <name type="common">Pomegranate</name>
    <dbReference type="NCBI Taxonomy" id="22663"/>
    <lineage>
        <taxon>Eukaryota</taxon>
        <taxon>Viridiplantae</taxon>
        <taxon>Streptophyta</taxon>
        <taxon>Embryophyta</taxon>
        <taxon>Tracheophyta</taxon>
        <taxon>Spermatophyta</taxon>
        <taxon>Magnoliopsida</taxon>
        <taxon>eudicotyledons</taxon>
        <taxon>Gunneridae</taxon>
        <taxon>Pentapetalae</taxon>
        <taxon>rosids</taxon>
        <taxon>malvids</taxon>
        <taxon>Myrtales</taxon>
        <taxon>Lythraceae</taxon>
        <taxon>Punica</taxon>
    </lineage>
</organism>
<dbReference type="PANTHER" id="PTHR31198">
    <property type="entry name" value="COILED-COIL DOMAIN-CONTAINING PROTEIN 84"/>
    <property type="match status" value="1"/>
</dbReference>
<feature type="region of interest" description="Disordered" evidence="1">
    <location>
        <begin position="1"/>
        <end position="32"/>
    </location>
</feature>
<sequence length="522" mass="58256">MAENWRGECSNPNAKTLVPGKQDDSSKKNKKKKETGSQFEFCTVCNLNHDQGQRHKYFPSHKKSLSACLSRFESKLADVRFFLRNPAALRPEHASRNRFWCIFCDVDVEELGSSFACSNAINHLSSVDHLKSLKHFMWKYGGGMDRLDSFRILDADVTKWRKKCATLKKEAALSEDRCHGPLSGLSNDIHREPNIGIVDHFEDNYTVYPLKSSILNGVTPLQYNTNEQQILYPEIAGGPNAGSLPTKLVSSNASLHSADDSNGVEGNVHSGAAPPWLDSSEHSLVDYNIKSFSVNVASHSNKLEKSRKLNPKRVGAAWAEKRKIEMELEKRGEIAKKECDSGWLPNFGRVWQSGSRKESRREFEMEKQTLLKKETESEISKEIQPYISKRIACFAGVRYLTLWIRVLLESGDIALSLMESSSNMVVVPPALIDERIRAAVLAGRGEILFCVMLARNTVQAKGEVLHAGGRVGEEVLMAILRSLMIDRHARINTRAVAVCPAPAAAAAWAKFGRKKMAMGGQR</sequence>
<dbReference type="InterPro" id="IPR028015">
    <property type="entry name" value="CCDC84-like"/>
</dbReference>
<gene>
    <name evidence="2" type="ORF">CDL15_Pgr014898</name>
</gene>
<evidence type="ECO:0008006" key="4">
    <source>
        <dbReference type="Google" id="ProtNLM"/>
    </source>
</evidence>
<dbReference type="Pfam" id="PF14968">
    <property type="entry name" value="CCDC84"/>
    <property type="match status" value="2"/>
</dbReference>
<dbReference type="PANTHER" id="PTHR31198:SF1">
    <property type="entry name" value="CENTROSOMAL AT-AC SPLICING FACTOR"/>
    <property type="match status" value="1"/>
</dbReference>
<comment type="caution">
    <text evidence="2">The sequence shown here is derived from an EMBL/GenBank/DDBJ whole genome shotgun (WGS) entry which is preliminary data.</text>
</comment>
<evidence type="ECO:0000313" key="2">
    <source>
        <dbReference type="EMBL" id="OWM90595.1"/>
    </source>
</evidence>
<evidence type="ECO:0000256" key="1">
    <source>
        <dbReference type="SAM" id="MobiDB-lite"/>
    </source>
</evidence>
<protein>
    <recommendedName>
        <fullName evidence="4">TITAN-like protein</fullName>
    </recommendedName>
</protein>
<name>A0A218XZR7_PUNGR</name>
<accession>A0A218XZR7</accession>
<reference evidence="3" key="1">
    <citation type="journal article" date="2017" name="Plant J.">
        <title>The pomegranate (Punica granatum L.) genome and the genomics of punicalagin biosynthesis.</title>
        <authorList>
            <person name="Qin G."/>
            <person name="Xu C."/>
            <person name="Ming R."/>
            <person name="Tang H."/>
            <person name="Guyot R."/>
            <person name="Kramer E.M."/>
            <person name="Hu Y."/>
            <person name="Yi X."/>
            <person name="Qi Y."/>
            <person name="Xu X."/>
            <person name="Gao Z."/>
            <person name="Pan H."/>
            <person name="Jian J."/>
            <person name="Tian Y."/>
            <person name="Yue Z."/>
            <person name="Xu Y."/>
        </authorList>
    </citation>
    <scope>NUCLEOTIDE SEQUENCE [LARGE SCALE GENOMIC DNA]</scope>
    <source>
        <strain evidence="3">cv. Dabenzi</strain>
    </source>
</reference>
<proteinExistence type="predicted"/>
<feature type="region of interest" description="Disordered" evidence="1">
    <location>
        <begin position="254"/>
        <end position="274"/>
    </location>
</feature>
<dbReference type="AlphaFoldDB" id="A0A218XZR7"/>
<dbReference type="Proteomes" id="UP000197138">
    <property type="component" value="Unassembled WGS sequence"/>
</dbReference>